<protein>
    <recommendedName>
        <fullName evidence="3">ClpX-type ZB domain-containing protein</fullName>
    </recommendedName>
</protein>
<keyword evidence="2" id="KW-1185">Reference proteome</keyword>
<evidence type="ECO:0000313" key="1">
    <source>
        <dbReference type="EMBL" id="MFC7440675.1"/>
    </source>
</evidence>
<accession>A0ABW2RI89</accession>
<sequence length="64" mass="7140">MAKTYLCEHCGKVAAKYEARLTKEGRNILVCQSCLKKLNDDPATLANPHPFDLDLQDGESTFQV</sequence>
<dbReference type="EMBL" id="JBHTBW010000015">
    <property type="protein sequence ID" value="MFC7440675.1"/>
    <property type="molecule type" value="Genomic_DNA"/>
</dbReference>
<comment type="caution">
    <text evidence="1">The sequence shown here is derived from an EMBL/GenBank/DDBJ whole genome shotgun (WGS) entry which is preliminary data.</text>
</comment>
<proteinExistence type="predicted"/>
<evidence type="ECO:0000313" key="2">
    <source>
        <dbReference type="Proteomes" id="UP001596500"/>
    </source>
</evidence>
<evidence type="ECO:0008006" key="3">
    <source>
        <dbReference type="Google" id="ProtNLM"/>
    </source>
</evidence>
<gene>
    <name evidence="1" type="ORF">ACFQNG_05880</name>
</gene>
<dbReference type="RefSeq" id="WP_379863952.1">
    <property type="nucleotide sequence ID" value="NZ_JBHTBW010000015.1"/>
</dbReference>
<name>A0ABW2RI89_9BACL</name>
<organism evidence="1 2">
    <name type="scientific">Laceyella putida</name>
    <dbReference type="NCBI Taxonomy" id="110101"/>
    <lineage>
        <taxon>Bacteria</taxon>
        <taxon>Bacillati</taxon>
        <taxon>Bacillota</taxon>
        <taxon>Bacilli</taxon>
        <taxon>Bacillales</taxon>
        <taxon>Thermoactinomycetaceae</taxon>
        <taxon>Laceyella</taxon>
    </lineage>
</organism>
<dbReference type="Proteomes" id="UP001596500">
    <property type="component" value="Unassembled WGS sequence"/>
</dbReference>
<reference evidence="2" key="1">
    <citation type="journal article" date="2019" name="Int. J. Syst. Evol. Microbiol.">
        <title>The Global Catalogue of Microorganisms (GCM) 10K type strain sequencing project: providing services to taxonomists for standard genome sequencing and annotation.</title>
        <authorList>
            <consortium name="The Broad Institute Genomics Platform"/>
            <consortium name="The Broad Institute Genome Sequencing Center for Infectious Disease"/>
            <person name="Wu L."/>
            <person name="Ma J."/>
        </authorList>
    </citation>
    <scope>NUCLEOTIDE SEQUENCE [LARGE SCALE GENOMIC DNA]</scope>
    <source>
        <strain evidence="2">CGMCC 1.12942</strain>
    </source>
</reference>